<evidence type="ECO:0000313" key="2">
    <source>
        <dbReference type="EMBL" id="KCW77949.1"/>
    </source>
</evidence>
<accession>A0A059CIC2</accession>
<feature type="compositionally biased region" description="Basic and acidic residues" evidence="1">
    <location>
        <begin position="45"/>
        <end position="59"/>
    </location>
</feature>
<name>A0A059CIC2_EUCGR</name>
<feature type="compositionally biased region" description="Basic and acidic residues" evidence="1">
    <location>
        <begin position="93"/>
        <end position="102"/>
    </location>
</feature>
<dbReference type="EMBL" id="KK198756">
    <property type="protein sequence ID" value="KCW77949.1"/>
    <property type="molecule type" value="Genomic_DNA"/>
</dbReference>
<sequence>MLAIQNPTTASHLRFMEIEQPPNSANQIGALVDRLGGTQFDHTVQNRDARDGLQPEDLRLPGPIAPAIPQPLGPRDPRGIRAEVGPTGQPDAAGERLGHGDQEEPLGVGHFLLDRVVGGRGPGNQRIELAEDLLPVLLLGLRASGAPAPGSAVALVIPIPPPEDGAGVVAGGLPEDGVGPRRGGPPGPFFPVPPASPLDQGLEPPLQRLLTERRRRRRRRGGGRRRPEGGEVGRGGVVVVRPETHRTVQKKGGSKVAPFLPER</sequence>
<feature type="region of interest" description="Disordered" evidence="1">
    <location>
        <begin position="45"/>
        <end position="105"/>
    </location>
</feature>
<feature type="compositionally biased region" description="Pro residues" evidence="1">
    <location>
        <begin position="63"/>
        <end position="74"/>
    </location>
</feature>
<reference evidence="2" key="1">
    <citation type="submission" date="2013-07" db="EMBL/GenBank/DDBJ databases">
        <title>The genome of Eucalyptus grandis.</title>
        <authorList>
            <person name="Schmutz J."/>
            <person name="Hayes R."/>
            <person name="Myburg A."/>
            <person name="Tuskan G."/>
            <person name="Grattapaglia D."/>
            <person name="Rokhsar D.S."/>
        </authorList>
    </citation>
    <scope>NUCLEOTIDE SEQUENCE</scope>
    <source>
        <tissue evidence="2">Leaf extractions</tissue>
    </source>
</reference>
<protein>
    <submittedName>
        <fullName evidence="2">Uncharacterized protein</fullName>
    </submittedName>
</protein>
<feature type="compositionally biased region" description="Pro residues" evidence="1">
    <location>
        <begin position="183"/>
        <end position="196"/>
    </location>
</feature>
<gene>
    <name evidence="2" type="ORF">EUGRSUZ_D02198</name>
</gene>
<proteinExistence type="predicted"/>
<dbReference type="InParanoid" id="A0A059CIC2"/>
<dbReference type="AlphaFoldDB" id="A0A059CIC2"/>
<organism evidence="2">
    <name type="scientific">Eucalyptus grandis</name>
    <name type="common">Flooded gum</name>
    <dbReference type="NCBI Taxonomy" id="71139"/>
    <lineage>
        <taxon>Eukaryota</taxon>
        <taxon>Viridiplantae</taxon>
        <taxon>Streptophyta</taxon>
        <taxon>Embryophyta</taxon>
        <taxon>Tracheophyta</taxon>
        <taxon>Spermatophyta</taxon>
        <taxon>Magnoliopsida</taxon>
        <taxon>eudicotyledons</taxon>
        <taxon>Gunneridae</taxon>
        <taxon>Pentapetalae</taxon>
        <taxon>rosids</taxon>
        <taxon>malvids</taxon>
        <taxon>Myrtales</taxon>
        <taxon>Myrtaceae</taxon>
        <taxon>Myrtoideae</taxon>
        <taxon>Eucalypteae</taxon>
        <taxon>Eucalyptus</taxon>
    </lineage>
</organism>
<feature type="region of interest" description="Disordered" evidence="1">
    <location>
        <begin position="173"/>
        <end position="263"/>
    </location>
</feature>
<evidence type="ECO:0000256" key="1">
    <source>
        <dbReference type="SAM" id="MobiDB-lite"/>
    </source>
</evidence>
<dbReference type="Gramene" id="KCW77949">
    <property type="protein sequence ID" value="KCW77949"/>
    <property type="gene ID" value="EUGRSUZ_D02198"/>
</dbReference>
<feature type="compositionally biased region" description="Basic residues" evidence="1">
    <location>
        <begin position="213"/>
        <end position="224"/>
    </location>
</feature>